<comment type="similarity">
    <text evidence="2 8">Belongs to the alpha-carbonic anhydrase family.</text>
</comment>
<sequence length="304" mass="34338">MKSLLIHVCLIWLALTPEILAFIPLFRLGSSSGNIPSNPSKQSASTVKSSVQAQSPIDISNYVEKTCSAITYKLNYNNETTARFENAGHTVKVIMDGPDDEKPIISGGPLTGEYIMQEVHFHWGKNDSEGSEHTINGNRYPLEAHAVHYNTKYKNFQVASNYTDGLSVIGIVFDILPYRNSDFTEYENIMIDPLTSRLKDIPTNTSKLEDTAEELLKWFSPFVAKDHYFTYKGSLTTSPYSEVVTWIVYNAVIPLSEHQVEVFRKLKNPDGKCTKEHFRHVQPLNGRCVFYCSPNAETRCDHST</sequence>
<comment type="caution">
    <text evidence="10">The sequence shown here is derived from an EMBL/GenBank/DDBJ whole genome shotgun (WGS) entry which is preliminary data.</text>
</comment>
<dbReference type="EC" id="4.2.1.1" evidence="3 8"/>
<dbReference type="SMART" id="SM01057">
    <property type="entry name" value="Carb_anhydrase"/>
    <property type="match status" value="1"/>
</dbReference>
<evidence type="ECO:0000256" key="3">
    <source>
        <dbReference type="ARBA" id="ARBA00012925"/>
    </source>
</evidence>
<name>A0AAD7ZME5_DIPPU</name>
<dbReference type="CDD" id="cd00326">
    <property type="entry name" value="alpha_CA"/>
    <property type="match status" value="1"/>
</dbReference>
<keyword evidence="11" id="KW-1185">Reference proteome</keyword>
<dbReference type="InterPro" id="IPR018338">
    <property type="entry name" value="Carbonic_anhydrase_a-class_CS"/>
</dbReference>
<dbReference type="EMBL" id="JASPKZ010007645">
    <property type="protein sequence ID" value="KAJ9583188.1"/>
    <property type="molecule type" value="Genomic_DNA"/>
</dbReference>
<evidence type="ECO:0000256" key="4">
    <source>
        <dbReference type="ARBA" id="ARBA00022723"/>
    </source>
</evidence>
<keyword evidence="8" id="KW-0732">Signal</keyword>
<reference evidence="10" key="2">
    <citation type="submission" date="2023-05" db="EMBL/GenBank/DDBJ databases">
        <authorList>
            <person name="Fouks B."/>
        </authorList>
    </citation>
    <scope>NUCLEOTIDE SEQUENCE</scope>
    <source>
        <strain evidence="10">Stay&amp;Tobe</strain>
        <tissue evidence="10">Testes</tissue>
    </source>
</reference>
<dbReference type="PROSITE" id="PS51144">
    <property type="entry name" value="ALPHA_CA_2"/>
    <property type="match status" value="1"/>
</dbReference>
<protein>
    <recommendedName>
        <fullName evidence="3 8">Carbonic anhydrase</fullName>
        <ecNumber evidence="3 8">4.2.1.1</ecNumber>
    </recommendedName>
</protein>
<feature type="chain" id="PRO_5041776099" description="Carbonic anhydrase" evidence="8">
    <location>
        <begin position="22"/>
        <end position="304"/>
    </location>
</feature>
<gene>
    <name evidence="10" type="ORF">L9F63_022459</name>
</gene>
<keyword evidence="4 8" id="KW-0479">Metal-binding</keyword>
<dbReference type="AlphaFoldDB" id="A0AAD7ZME5"/>
<evidence type="ECO:0000313" key="10">
    <source>
        <dbReference type="EMBL" id="KAJ9583188.1"/>
    </source>
</evidence>
<evidence type="ECO:0000259" key="9">
    <source>
        <dbReference type="PROSITE" id="PS51144"/>
    </source>
</evidence>
<evidence type="ECO:0000256" key="1">
    <source>
        <dbReference type="ARBA" id="ARBA00001947"/>
    </source>
</evidence>
<feature type="domain" description="Alpha-carbonic anhydrase" evidence="9">
    <location>
        <begin position="26"/>
        <end position="293"/>
    </location>
</feature>
<evidence type="ECO:0000256" key="2">
    <source>
        <dbReference type="ARBA" id="ARBA00010718"/>
    </source>
</evidence>
<organism evidence="10 11">
    <name type="scientific">Diploptera punctata</name>
    <name type="common">Pacific beetle cockroach</name>
    <dbReference type="NCBI Taxonomy" id="6984"/>
    <lineage>
        <taxon>Eukaryota</taxon>
        <taxon>Metazoa</taxon>
        <taxon>Ecdysozoa</taxon>
        <taxon>Arthropoda</taxon>
        <taxon>Hexapoda</taxon>
        <taxon>Insecta</taxon>
        <taxon>Pterygota</taxon>
        <taxon>Neoptera</taxon>
        <taxon>Polyneoptera</taxon>
        <taxon>Dictyoptera</taxon>
        <taxon>Blattodea</taxon>
        <taxon>Blaberoidea</taxon>
        <taxon>Blaberidae</taxon>
        <taxon>Diplopterinae</taxon>
        <taxon>Diploptera</taxon>
    </lineage>
</organism>
<proteinExistence type="inferred from homology"/>
<feature type="signal peptide" evidence="8">
    <location>
        <begin position="1"/>
        <end position="21"/>
    </location>
</feature>
<dbReference type="InterPro" id="IPR001148">
    <property type="entry name" value="CA_dom"/>
</dbReference>
<dbReference type="PROSITE" id="PS00162">
    <property type="entry name" value="ALPHA_CA_1"/>
    <property type="match status" value="1"/>
</dbReference>
<evidence type="ECO:0000256" key="8">
    <source>
        <dbReference type="RuleBase" id="RU367011"/>
    </source>
</evidence>
<keyword evidence="5 8" id="KW-0862">Zinc</keyword>
<dbReference type="GO" id="GO:0004089">
    <property type="term" value="F:carbonate dehydratase activity"/>
    <property type="evidence" value="ECO:0007669"/>
    <property type="project" value="UniProtKB-UniRule"/>
</dbReference>
<dbReference type="PANTHER" id="PTHR18952:SF141">
    <property type="entry name" value="CARBONIC ANHYDRASE"/>
    <property type="match status" value="1"/>
</dbReference>
<evidence type="ECO:0000256" key="7">
    <source>
        <dbReference type="ARBA" id="ARBA00048348"/>
    </source>
</evidence>
<dbReference type="GO" id="GO:0005737">
    <property type="term" value="C:cytoplasm"/>
    <property type="evidence" value="ECO:0007669"/>
    <property type="project" value="TreeGrafter"/>
</dbReference>
<dbReference type="InterPro" id="IPR023561">
    <property type="entry name" value="Carbonic_anhydrase_a-class"/>
</dbReference>
<keyword evidence="6 8" id="KW-0456">Lyase</keyword>
<dbReference type="SUPFAM" id="SSF51069">
    <property type="entry name" value="Carbonic anhydrase"/>
    <property type="match status" value="1"/>
</dbReference>
<accession>A0AAD7ZME5</accession>
<reference evidence="10" key="1">
    <citation type="journal article" date="2023" name="IScience">
        <title>Live-bearing cockroach genome reveals convergent evolutionary mechanisms linked to viviparity in insects and beyond.</title>
        <authorList>
            <person name="Fouks B."/>
            <person name="Harrison M.C."/>
            <person name="Mikhailova A.A."/>
            <person name="Marchal E."/>
            <person name="English S."/>
            <person name="Carruthers M."/>
            <person name="Jennings E.C."/>
            <person name="Chiamaka E.L."/>
            <person name="Frigard R.A."/>
            <person name="Pippel M."/>
            <person name="Attardo G.M."/>
            <person name="Benoit J.B."/>
            <person name="Bornberg-Bauer E."/>
            <person name="Tobe S.S."/>
        </authorList>
    </citation>
    <scope>NUCLEOTIDE SEQUENCE</scope>
    <source>
        <strain evidence="10">Stay&amp;Tobe</strain>
    </source>
</reference>
<dbReference type="Gene3D" id="3.10.200.10">
    <property type="entry name" value="Alpha carbonic anhydrase"/>
    <property type="match status" value="1"/>
</dbReference>
<dbReference type="GO" id="GO:0008270">
    <property type="term" value="F:zinc ion binding"/>
    <property type="evidence" value="ECO:0007669"/>
    <property type="project" value="UniProtKB-UniRule"/>
</dbReference>
<dbReference type="Pfam" id="PF00194">
    <property type="entry name" value="Carb_anhydrase"/>
    <property type="match status" value="1"/>
</dbReference>
<dbReference type="PANTHER" id="PTHR18952">
    <property type="entry name" value="CARBONIC ANHYDRASE"/>
    <property type="match status" value="1"/>
</dbReference>
<evidence type="ECO:0000313" key="11">
    <source>
        <dbReference type="Proteomes" id="UP001233999"/>
    </source>
</evidence>
<comment type="cofactor">
    <cofactor evidence="1 8">
        <name>Zn(2+)</name>
        <dbReference type="ChEBI" id="CHEBI:29105"/>
    </cofactor>
</comment>
<evidence type="ECO:0000256" key="5">
    <source>
        <dbReference type="ARBA" id="ARBA00022833"/>
    </source>
</evidence>
<dbReference type="InterPro" id="IPR036398">
    <property type="entry name" value="CA_dom_sf"/>
</dbReference>
<comment type="function">
    <text evidence="8">Reversible hydration of carbon dioxide.</text>
</comment>
<comment type="catalytic activity">
    <reaction evidence="7 8">
        <text>hydrogencarbonate + H(+) = CO2 + H2O</text>
        <dbReference type="Rhea" id="RHEA:10748"/>
        <dbReference type="ChEBI" id="CHEBI:15377"/>
        <dbReference type="ChEBI" id="CHEBI:15378"/>
        <dbReference type="ChEBI" id="CHEBI:16526"/>
        <dbReference type="ChEBI" id="CHEBI:17544"/>
        <dbReference type="EC" id="4.2.1.1"/>
    </reaction>
</comment>
<dbReference type="Proteomes" id="UP001233999">
    <property type="component" value="Unassembled WGS sequence"/>
</dbReference>
<evidence type="ECO:0000256" key="6">
    <source>
        <dbReference type="ARBA" id="ARBA00023239"/>
    </source>
</evidence>